<dbReference type="Proteomes" id="UP000410492">
    <property type="component" value="Unassembled WGS sequence"/>
</dbReference>
<accession>A0A653CCT3</accession>
<name>A0A653CCT3_CALMS</name>
<dbReference type="EMBL" id="CAACVG010007458">
    <property type="protein sequence ID" value="VEN45536.1"/>
    <property type="molecule type" value="Genomic_DNA"/>
</dbReference>
<organism evidence="1 2">
    <name type="scientific">Callosobruchus maculatus</name>
    <name type="common">Southern cowpea weevil</name>
    <name type="synonym">Pulse bruchid</name>
    <dbReference type="NCBI Taxonomy" id="64391"/>
    <lineage>
        <taxon>Eukaryota</taxon>
        <taxon>Metazoa</taxon>
        <taxon>Ecdysozoa</taxon>
        <taxon>Arthropoda</taxon>
        <taxon>Hexapoda</taxon>
        <taxon>Insecta</taxon>
        <taxon>Pterygota</taxon>
        <taxon>Neoptera</taxon>
        <taxon>Endopterygota</taxon>
        <taxon>Coleoptera</taxon>
        <taxon>Polyphaga</taxon>
        <taxon>Cucujiformia</taxon>
        <taxon>Chrysomeloidea</taxon>
        <taxon>Chrysomelidae</taxon>
        <taxon>Bruchinae</taxon>
        <taxon>Bruchini</taxon>
        <taxon>Callosobruchus</taxon>
    </lineage>
</organism>
<keyword evidence="2" id="KW-1185">Reference proteome</keyword>
<gene>
    <name evidence="1" type="ORF">CALMAC_LOCUS7958</name>
</gene>
<evidence type="ECO:0000313" key="2">
    <source>
        <dbReference type="Proteomes" id="UP000410492"/>
    </source>
</evidence>
<protein>
    <submittedName>
        <fullName evidence="1">Uncharacterized protein</fullName>
    </submittedName>
</protein>
<dbReference type="AlphaFoldDB" id="A0A653CCT3"/>
<reference evidence="1 2" key="1">
    <citation type="submission" date="2019-01" db="EMBL/GenBank/DDBJ databases">
        <authorList>
            <person name="Sayadi A."/>
        </authorList>
    </citation>
    <scope>NUCLEOTIDE SEQUENCE [LARGE SCALE GENOMIC DNA]</scope>
</reference>
<sequence length="70" mass="8184">MNEKNRMSHPDNRYKIVNNIAEGSILQVMVNLLNIRKDVCVGRNITIQVDAALKLLSPSWWRYLHYMVAQ</sequence>
<proteinExistence type="predicted"/>
<evidence type="ECO:0000313" key="1">
    <source>
        <dbReference type="EMBL" id="VEN45536.1"/>
    </source>
</evidence>
<dbReference type="OrthoDB" id="10007483at2759"/>